<keyword evidence="2" id="KW-1185">Reference proteome</keyword>
<evidence type="ECO:0000313" key="2">
    <source>
        <dbReference type="Proteomes" id="UP001500016"/>
    </source>
</evidence>
<accession>A0ABP5ICW8</accession>
<gene>
    <name evidence="1" type="ORF">GCM10009801_68120</name>
</gene>
<dbReference type="RefSeq" id="WP_344533777.1">
    <property type="nucleotide sequence ID" value="NZ_BAAAPE010000016.1"/>
</dbReference>
<evidence type="ECO:0008006" key="3">
    <source>
        <dbReference type="Google" id="ProtNLM"/>
    </source>
</evidence>
<comment type="caution">
    <text evidence="1">The sequence shown here is derived from an EMBL/GenBank/DDBJ whole genome shotgun (WGS) entry which is preliminary data.</text>
</comment>
<dbReference type="Proteomes" id="UP001500016">
    <property type="component" value="Unassembled WGS sequence"/>
</dbReference>
<evidence type="ECO:0000313" key="1">
    <source>
        <dbReference type="EMBL" id="GAA2097607.1"/>
    </source>
</evidence>
<reference evidence="2" key="1">
    <citation type="journal article" date="2019" name="Int. J. Syst. Evol. Microbiol.">
        <title>The Global Catalogue of Microorganisms (GCM) 10K type strain sequencing project: providing services to taxonomists for standard genome sequencing and annotation.</title>
        <authorList>
            <consortium name="The Broad Institute Genomics Platform"/>
            <consortium name="The Broad Institute Genome Sequencing Center for Infectious Disease"/>
            <person name="Wu L."/>
            <person name="Ma J."/>
        </authorList>
    </citation>
    <scope>NUCLEOTIDE SEQUENCE [LARGE SCALE GENOMIC DNA]</scope>
    <source>
        <strain evidence="2">JCM 15478</strain>
    </source>
</reference>
<name>A0ABP5ICW8_9ACTN</name>
<dbReference type="Gene3D" id="2.60.120.620">
    <property type="entry name" value="q2cbj1_9rhob like domain"/>
    <property type="match status" value="1"/>
</dbReference>
<proteinExistence type="predicted"/>
<organism evidence="1 2">
    <name type="scientific">Streptomyces albiaxialis</name>
    <dbReference type="NCBI Taxonomy" id="329523"/>
    <lineage>
        <taxon>Bacteria</taxon>
        <taxon>Bacillati</taxon>
        <taxon>Actinomycetota</taxon>
        <taxon>Actinomycetes</taxon>
        <taxon>Kitasatosporales</taxon>
        <taxon>Streptomycetaceae</taxon>
        <taxon>Streptomyces</taxon>
    </lineage>
</organism>
<dbReference type="EMBL" id="BAAAPE010000016">
    <property type="protein sequence ID" value="GAA2097607.1"/>
    <property type="molecule type" value="Genomic_DNA"/>
</dbReference>
<sequence length="227" mass="24503">MIHVSETVALQTVEDFLTEEESAQLVKIMDLELGASGWRPRHQADVLPAPAAALQILHQATERALPAVRRTMPSITAALRWGYTELRPGDRVPTHLDGIPDPGSAPRRIGRIGVTLTDAEEGGVFYVATTSSGTPWTARVLRPDDGYQAGTPLARSLPHEAAYVREHLGESSWIAETPKSHWHTDAPARTAVAYGAQLMHGVTPVRRGMVRKFVADLADGAPPDAAS</sequence>
<protein>
    <recommendedName>
        <fullName evidence="3">Fe2OG dioxygenase domain-containing protein</fullName>
    </recommendedName>
</protein>